<keyword evidence="3" id="KW-1185">Reference proteome</keyword>
<dbReference type="OrthoDB" id="2802639at2759"/>
<sequence length="83" mass="8754">MAPKAQLVPPAGASEPSEPSEIRPEDKPKKQLTGKQEENPQVVAHRAGGQEADRKGRNKAGGSANLDKVADEGFAGEKVKPKL</sequence>
<comment type="caution">
    <text evidence="2">The sequence shown here is derived from an EMBL/GenBank/DDBJ whole genome shotgun (WGS) entry which is preliminary data.</text>
</comment>
<feature type="compositionally biased region" description="Low complexity" evidence="1">
    <location>
        <begin position="9"/>
        <end position="19"/>
    </location>
</feature>
<reference evidence="2 3" key="1">
    <citation type="submission" date="2021-08" db="EMBL/GenBank/DDBJ databases">
        <title>Draft Genome Sequence of Phanerochaete sordida strain YK-624.</title>
        <authorList>
            <person name="Mori T."/>
            <person name="Dohra H."/>
            <person name="Suzuki T."/>
            <person name="Kawagishi H."/>
            <person name="Hirai H."/>
        </authorList>
    </citation>
    <scope>NUCLEOTIDE SEQUENCE [LARGE SCALE GENOMIC DNA]</scope>
    <source>
        <strain evidence="2 3">YK-624</strain>
    </source>
</reference>
<evidence type="ECO:0000256" key="1">
    <source>
        <dbReference type="SAM" id="MobiDB-lite"/>
    </source>
</evidence>
<evidence type="ECO:0000313" key="2">
    <source>
        <dbReference type="EMBL" id="GJF00064.1"/>
    </source>
</evidence>
<dbReference type="EMBL" id="BPQB01000132">
    <property type="protein sequence ID" value="GJF00064.1"/>
    <property type="molecule type" value="Genomic_DNA"/>
</dbReference>
<feature type="compositionally biased region" description="Basic and acidic residues" evidence="1">
    <location>
        <begin position="20"/>
        <end position="29"/>
    </location>
</feature>
<dbReference type="Proteomes" id="UP000703269">
    <property type="component" value="Unassembled WGS sequence"/>
</dbReference>
<feature type="compositionally biased region" description="Basic and acidic residues" evidence="1">
    <location>
        <begin position="68"/>
        <end position="83"/>
    </location>
</feature>
<organism evidence="2 3">
    <name type="scientific">Phanerochaete sordida</name>
    <dbReference type="NCBI Taxonomy" id="48140"/>
    <lineage>
        <taxon>Eukaryota</taxon>
        <taxon>Fungi</taxon>
        <taxon>Dikarya</taxon>
        <taxon>Basidiomycota</taxon>
        <taxon>Agaricomycotina</taxon>
        <taxon>Agaricomycetes</taxon>
        <taxon>Polyporales</taxon>
        <taxon>Phanerochaetaceae</taxon>
        <taxon>Phanerochaete</taxon>
    </lineage>
</organism>
<accession>A0A9P3LLS7</accession>
<dbReference type="AlphaFoldDB" id="A0A9P3LLS7"/>
<protein>
    <submittedName>
        <fullName evidence="2">Uncharacterized protein</fullName>
    </submittedName>
</protein>
<feature type="region of interest" description="Disordered" evidence="1">
    <location>
        <begin position="1"/>
        <end position="83"/>
    </location>
</feature>
<evidence type="ECO:0000313" key="3">
    <source>
        <dbReference type="Proteomes" id="UP000703269"/>
    </source>
</evidence>
<gene>
    <name evidence="2" type="ORF">PsYK624_163420</name>
</gene>
<proteinExistence type="predicted"/>
<name>A0A9P3LLS7_9APHY</name>